<feature type="binding site" evidence="14">
    <location>
        <position position="34"/>
    </location>
    <ligand>
        <name>L-threonine</name>
        <dbReference type="ChEBI" id="CHEBI:57926"/>
    </ligand>
</feature>
<keyword evidence="10 13" id="KW-0067">ATP-binding</keyword>
<dbReference type="InterPro" id="IPR006070">
    <property type="entry name" value="Sua5-like_dom"/>
</dbReference>
<evidence type="ECO:0000256" key="9">
    <source>
        <dbReference type="ARBA" id="ARBA00022741"/>
    </source>
</evidence>
<feature type="binding site" evidence="14">
    <location>
        <position position="61"/>
    </location>
    <ligand>
        <name>ATP</name>
        <dbReference type="ChEBI" id="CHEBI:30616"/>
    </ligand>
</feature>
<feature type="binding site" evidence="14">
    <location>
        <position position="120"/>
    </location>
    <ligand>
        <name>L-threonine</name>
        <dbReference type="ChEBI" id="CHEBI:57926"/>
    </ligand>
</feature>
<feature type="domain" description="YrdC-like" evidence="15">
    <location>
        <begin position="12"/>
        <end position="198"/>
    </location>
</feature>
<keyword evidence="17" id="KW-1185">Reference proteome</keyword>
<dbReference type="InterPro" id="IPR005145">
    <property type="entry name" value="Sua5_C"/>
</dbReference>
<feature type="binding site" evidence="14">
    <location>
        <position position="142"/>
    </location>
    <ligand>
        <name>L-threonine</name>
        <dbReference type="ChEBI" id="CHEBI:57926"/>
    </ligand>
</feature>
<dbReference type="Pfam" id="PF03481">
    <property type="entry name" value="Sua5_C"/>
    <property type="match status" value="1"/>
</dbReference>
<gene>
    <name evidence="16" type="ORF">KDW03_02975</name>
</gene>
<comment type="catalytic activity">
    <reaction evidence="12 13">
        <text>L-threonine + hydrogencarbonate + ATP = L-threonylcarbamoyladenylate + diphosphate + H2O</text>
        <dbReference type="Rhea" id="RHEA:36407"/>
        <dbReference type="ChEBI" id="CHEBI:15377"/>
        <dbReference type="ChEBI" id="CHEBI:17544"/>
        <dbReference type="ChEBI" id="CHEBI:30616"/>
        <dbReference type="ChEBI" id="CHEBI:33019"/>
        <dbReference type="ChEBI" id="CHEBI:57926"/>
        <dbReference type="ChEBI" id="CHEBI:73682"/>
        <dbReference type="EC" id="2.7.7.87"/>
    </reaction>
</comment>
<accession>A0AAX3BEL1</accession>
<comment type="similarity">
    <text evidence="2 13">Belongs to the SUA5 family.</text>
</comment>
<dbReference type="InterPro" id="IPR010923">
    <property type="entry name" value="T(6)A37_SUA5"/>
</dbReference>
<proteinExistence type="inferred from homology"/>
<feature type="binding site" evidence="14">
    <location>
        <position position="180"/>
    </location>
    <ligand>
        <name>L-threonine</name>
        <dbReference type="ChEBI" id="CHEBI:57926"/>
    </ligand>
</feature>
<feature type="binding site" evidence="14">
    <location>
        <position position="230"/>
    </location>
    <ligand>
        <name>ATP</name>
        <dbReference type="ChEBI" id="CHEBI:30616"/>
    </ligand>
</feature>
<dbReference type="PANTHER" id="PTHR17490:SF16">
    <property type="entry name" value="THREONYLCARBAMOYL-AMP SYNTHASE"/>
    <property type="match status" value="1"/>
</dbReference>
<dbReference type="RefSeq" id="WP_271435911.1">
    <property type="nucleotide sequence ID" value="NZ_CP073355.1"/>
</dbReference>
<feature type="binding site" evidence="14">
    <location>
        <position position="140"/>
    </location>
    <ligand>
        <name>L-threonine</name>
        <dbReference type="ChEBI" id="CHEBI:57926"/>
    </ligand>
</feature>
<dbReference type="EC" id="2.7.7.87" evidence="3 13"/>
<dbReference type="Pfam" id="PF01300">
    <property type="entry name" value="Sua5_yciO_yrdC"/>
    <property type="match status" value="1"/>
</dbReference>
<keyword evidence="8 13" id="KW-0548">Nucleotidyltransferase</keyword>
<evidence type="ECO:0000256" key="13">
    <source>
        <dbReference type="PIRNR" id="PIRNR004930"/>
    </source>
</evidence>
<reference evidence="16" key="2">
    <citation type="submission" date="2022-06" db="EMBL/GenBank/DDBJ databases">
        <title>Thermospira aquatica gen. nov., sp. nov.</title>
        <authorList>
            <person name="Ben Ali Gam Z."/>
            <person name="Labat M."/>
        </authorList>
    </citation>
    <scope>NUCLEOTIDE SEQUENCE</scope>
    <source>
        <strain evidence="16">F1F22</strain>
    </source>
</reference>
<dbReference type="InterPro" id="IPR050156">
    <property type="entry name" value="TC-AMP_synthase_SUA5"/>
</dbReference>
<dbReference type="Gene3D" id="3.40.50.11030">
    <property type="entry name" value="Threonylcarbamoyl-AMP synthase, C-terminal domain"/>
    <property type="match status" value="1"/>
</dbReference>
<evidence type="ECO:0000256" key="7">
    <source>
        <dbReference type="ARBA" id="ARBA00022694"/>
    </source>
</evidence>
<evidence type="ECO:0000256" key="3">
    <source>
        <dbReference type="ARBA" id="ARBA00012584"/>
    </source>
</evidence>
<dbReference type="Gene3D" id="3.90.870.10">
    <property type="entry name" value="DHBP synthase"/>
    <property type="match status" value="1"/>
</dbReference>
<reference evidence="16" key="1">
    <citation type="submission" date="2021-04" db="EMBL/GenBank/DDBJ databases">
        <authorList>
            <person name="Postec A."/>
        </authorList>
    </citation>
    <scope>NUCLEOTIDE SEQUENCE</scope>
    <source>
        <strain evidence="16">F1F22</strain>
    </source>
</reference>
<dbReference type="AlphaFoldDB" id="A0AAX3BEL1"/>
<dbReference type="PANTHER" id="PTHR17490">
    <property type="entry name" value="SUA5"/>
    <property type="match status" value="1"/>
</dbReference>
<dbReference type="KEGG" id="taqu:KDW03_02975"/>
<evidence type="ECO:0000256" key="5">
    <source>
        <dbReference type="ARBA" id="ARBA00022490"/>
    </source>
</evidence>
<feature type="binding site" evidence="14">
    <location>
        <position position="66"/>
    </location>
    <ligand>
        <name>L-threonine</name>
        <dbReference type="ChEBI" id="CHEBI:57926"/>
    </ligand>
</feature>
<evidence type="ECO:0000256" key="11">
    <source>
        <dbReference type="ARBA" id="ARBA00029774"/>
    </source>
</evidence>
<dbReference type="GO" id="GO:0003725">
    <property type="term" value="F:double-stranded RNA binding"/>
    <property type="evidence" value="ECO:0007669"/>
    <property type="project" value="UniProtKB-UniRule"/>
</dbReference>
<dbReference type="GO" id="GO:0061710">
    <property type="term" value="F:L-threonylcarbamoyladenylate synthase"/>
    <property type="evidence" value="ECO:0007669"/>
    <property type="project" value="UniProtKB-EC"/>
</dbReference>
<dbReference type="GO" id="GO:0006450">
    <property type="term" value="P:regulation of translational fidelity"/>
    <property type="evidence" value="ECO:0007669"/>
    <property type="project" value="TreeGrafter"/>
</dbReference>
<dbReference type="InterPro" id="IPR017945">
    <property type="entry name" value="DHBP_synth_RibB-like_a/b_dom"/>
</dbReference>
<evidence type="ECO:0000256" key="2">
    <source>
        <dbReference type="ARBA" id="ARBA00007663"/>
    </source>
</evidence>
<feature type="binding site" evidence="14">
    <location>
        <position position="116"/>
    </location>
    <ligand>
        <name>ATP</name>
        <dbReference type="ChEBI" id="CHEBI:30616"/>
    </ligand>
</feature>
<dbReference type="GO" id="GO:0008033">
    <property type="term" value="P:tRNA processing"/>
    <property type="evidence" value="ECO:0007669"/>
    <property type="project" value="UniProtKB-KW"/>
</dbReference>
<dbReference type="GO" id="GO:0005737">
    <property type="term" value="C:cytoplasm"/>
    <property type="evidence" value="ECO:0007669"/>
    <property type="project" value="UniProtKB-SubCell"/>
</dbReference>
<evidence type="ECO:0000256" key="10">
    <source>
        <dbReference type="ARBA" id="ARBA00022840"/>
    </source>
</evidence>
<dbReference type="InterPro" id="IPR038385">
    <property type="entry name" value="Sua5/YwlC_C"/>
</dbReference>
<dbReference type="SUPFAM" id="SSF55821">
    <property type="entry name" value="YrdC/RibB"/>
    <property type="match status" value="1"/>
</dbReference>
<evidence type="ECO:0000256" key="14">
    <source>
        <dbReference type="PIRSR" id="PIRSR004930-1"/>
    </source>
</evidence>
<feature type="binding site" evidence="14">
    <location>
        <position position="150"/>
    </location>
    <ligand>
        <name>ATP</name>
        <dbReference type="ChEBI" id="CHEBI:30616"/>
    </ligand>
</feature>
<keyword evidence="7 13" id="KW-0819">tRNA processing</keyword>
<dbReference type="EMBL" id="CP073355">
    <property type="protein sequence ID" value="URA10782.1"/>
    <property type="molecule type" value="Genomic_DNA"/>
</dbReference>
<evidence type="ECO:0000259" key="15">
    <source>
        <dbReference type="PROSITE" id="PS51163"/>
    </source>
</evidence>
<evidence type="ECO:0000256" key="8">
    <source>
        <dbReference type="ARBA" id="ARBA00022695"/>
    </source>
</evidence>
<feature type="binding site" evidence="14">
    <location>
        <position position="194"/>
    </location>
    <ligand>
        <name>ATP</name>
        <dbReference type="ChEBI" id="CHEBI:30616"/>
    </ligand>
</feature>
<dbReference type="GO" id="GO:0000049">
    <property type="term" value="F:tRNA binding"/>
    <property type="evidence" value="ECO:0007669"/>
    <property type="project" value="TreeGrafter"/>
</dbReference>
<name>A0AAX3BEL1_9SPIR</name>
<dbReference type="FunFam" id="3.90.870.10:FF:000009">
    <property type="entry name" value="Threonylcarbamoyl-AMP synthase, putative"/>
    <property type="match status" value="1"/>
</dbReference>
<organism evidence="16 17">
    <name type="scientific">Thermospira aquatica</name>
    <dbReference type="NCBI Taxonomy" id="2828656"/>
    <lineage>
        <taxon>Bacteria</taxon>
        <taxon>Pseudomonadati</taxon>
        <taxon>Spirochaetota</taxon>
        <taxon>Spirochaetia</taxon>
        <taxon>Brevinematales</taxon>
        <taxon>Thermospiraceae</taxon>
        <taxon>Thermospira</taxon>
    </lineage>
</organism>
<feature type="binding site" evidence="14">
    <location>
        <position position="57"/>
    </location>
    <ligand>
        <name>ATP</name>
        <dbReference type="ChEBI" id="CHEBI:30616"/>
    </ligand>
</feature>
<evidence type="ECO:0000256" key="1">
    <source>
        <dbReference type="ARBA" id="ARBA00004496"/>
    </source>
</evidence>
<dbReference type="PROSITE" id="PS51163">
    <property type="entry name" value="YRDC"/>
    <property type="match status" value="1"/>
</dbReference>
<keyword evidence="5 13" id="KW-0963">Cytoplasm</keyword>
<evidence type="ECO:0000313" key="16">
    <source>
        <dbReference type="EMBL" id="URA10782.1"/>
    </source>
</evidence>
<protein>
    <recommendedName>
        <fullName evidence="4 13">Threonylcarbamoyl-AMP synthase</fullName>
        <shortName evidence="13">TC-AMP synthase</shortName>
        <ecNumber evidence="3 13">2.7.7.87</ecNumber>
    </recommendedName>
    <alternativeName>
        <fullName evidence="11 13">L-threonylcarbamoyladenylate synthase</fullName>
    </alternativeName>
</protein>
<dbReference type="PIRSF" id="PIRSF004930">
    <property type="entry name" value="Tln_factor_SUA5"/>
    <property type="match status" value="1"/>
</dbReference>
<sequence>MRTRIFHPPFQHHELEIAARILRENGLVVFPTETVYGLGANALCAEAVQKIFLAKGRPSDNPLIVHIADLSMLPQVTARVPEAVYRLFSLFAPGPLTVICEKHPELPEVVTAGLPTVGIRIPSHPLARQFITLAGVPVAAPSANLSGRPSPTNCDMAIKDMDGRVDAIIDGGECEHGLESTVVMIQGNEVVILRPGAITEEMFLEHGFSVRQGYESTTQPLSPGMKYTHYKPHAEVWLAQNWDTSFLLSHFRGKRLALVGLSVPQGPWKKVIFPDISRYAKELFATFANLEKEGIEVIILEAVPEKGVGRALMNRMRKAAGNQWLEEGNDLPS</sequence>
<evidence type="ECO:0000256" key="4">
    <source>
        <dbReference type="ARBA" id="ARBA00015492"/>
    </source>
</evidence>
<comment type="function">
    <text evidence="13">Required for the formation of a threonylcarbamoyl group on adenosine at position 37 (t(6)A37) in tRNAs that read codons beginning with adenine.</text>
</comment>
<evidence type="ECO:0000256" key="6">
    <source>
        <dbReference type="ARBA" id="ARBA00022679"/>
    </source>
</evidence>
<evidence type="ECO:0000313" key="17">
    <source>
        <dbReference type="Proteomes" id="UP001056539"/>
    </source>
</evidence>
<keyword evidence="9 13" id="KW-0547">Nucleotide-binding</keyword>
<keyword evidence="6 13" id="KW-0808">Transferase</keyword>
<dbReference type="Proteomes" id="UP001056539">
    <property type="component" value="Chromosome"/>
</dbReference>
<comment type="subcellular location">
    <subcellularLocation>
        <location evidence="1 13">Cytoplasm</location>
    </subcellularLocation>
</comment>
<dbReference type="GO" id="GO:0005524">
    <property type="term" value="F:ATP binding"/>
    <property type="evidence" value="ECO:0007669"/>
    <property type="project" value="UniProtKB-UniRule"/>
</dbReference>
<dbReference type="NCBIfam" id="TIGR00057">
    <property type="entry name" value="L-threonylcarbamoyladenylate synthase"/>
    <property type="match status" value="1"/>
</dbReference>
<evidence type="ECO:0000256" key="12">
    <source>
        <dbReference type="ARBA" id="ARBA00048366"/>
    </source>
</evidence>